<reference evidence="1 2" key="1">
    <citation type="submission" date="2015-08" db="EMBL/GenBank/DDBJ databases">
        <title>Next Generation Sequencing and Analysis of the Genome of Puccinia sorghi L Schw, the Causal Agent of Maize Common Rust.</title>
        <authorList>
            <person name="Rochi L."/>
            <person name="Burguener G."/>
            <person name="Darino M."/>
            <person name="Turjanski A."/>
            <person name="Kreff E."/>
            <person name="Dieguez M.J."/>
            <person name="Sacco F."/>
        </authorList>
    </citation>
    <scope>NUCLEOTIDE SEQUENCE [LARGE SCALE GENOMIC DNA]</scope>
    <source>
        <strain evidence="1 2">RO10H11247</strain>
    </source>
</reference>
<proteinExistence type="predicted"/>
<name>A0A0L6V1J7_9BASI</name>
<organism evidence="1 2">
    <name type="scientific">Puccinia sorghi</name>
    <dbReference type="NCBI Taxonomy" id="27349"/>
    <lineage>
        <taxon>Eukaryota</taxon>
        <taxon>Fungi</taxon>
        <taxon>Dikarya</taxon>
        <taxon>Basidiomycota</taxon>
        <taxon>Pucciniomycotina</taxon>
        <taxon>Pucciniomycetes</taxon>
        <taxon>Pucciniales</taxon>
        <taxon>Pucciniaceae</taxon>
        <taxon>Puccinia</taxon>
    </lineage>
</organism>
<protein>
    <submittedName>
        <fullName evidence="1">Uncharacterized protein</fullName>
    </submittedName>
</protein>
<dbReference type="Proteomes" id="UP000037035">
    <property type="component" value="Unassembled WGS sequence"/>
</dbReference>
<keyword evidence="2" id="KW-1185">Reference proteome</keyword>
<evidence type="ECO:0000313" key="2">
    <source>
        <dbReference type="Proteomes" id="UP000037035"/>
    </source>
</evidence>
<dbReference type="OrthoDB" id="2507096at2759"/>
<sequence length="207" mass="23982">MFLDKHIVWNLTPSARNRLLVSYPGHKITQLLEINLNEKQVLKKNYFIMFNANHPQHFQNIECINFVWLVQSNSHQSSDYVDNSMFQMGHESSFYKMRKIQKTPQETFVNTLNMVAGMNVQHDCHHGECELTQISCVERRQSSTKSLELHWKAAHLQFLSPSPTFWINVMHGGLKNWCATIEKKVNKSQKKPPTTSAAIIDPSLLCL</sequence>
<dbReference type="VEuPathDB" id="FungiDB:VP01_2893g1"/>
<gene>
    <name evidence="1" type="ORF">VP01_2893g1</name>
</gene>
<accession>A0A0L6V1J7</accession>
<dbReference type="STRING" id="27349.A0A0L6V1J7"/>
<evidence type="ECO:0000313" key="1">
    <source>
        <dbReference type="EMBL" id="KNZ54641.1"/>
    </source>
</evidence>
<comment type="caution">
    <text evidence="1">The sequence shown here is derived from an EMBL/GenBank/DDBJ whole genome shotgun (WGS) entry which is preliminary data.</text>
</comment>
<dbReference type="EMBL" id="LAVV01007827">
    <property type="protein sequence ID" value="KNZ54641.1"/>
    <property type="molecule type" value="Genomic_DNA"/>
</dbReference>
<dbReference type="AlphaFoldDB" id="A0A0L6V1J7"/>